<dbReference type="STRING" id="767817.Desgi_4509"/>
<name>R4KQC1_9FIRM</name>
<dbReference type="RefSeq" id="WP_006524204.1">
    <property type="nucleotide sequence ID" value="NC_021184.1"/>
</dbReference>
<evidence type="ECO:0000313" key="4">
    <source>
        <dbReference type="Proteomes" id="UP000013520"/>
    </source>
</evidence>
<dbReference type="Gene3D" id="3.30.420.240">
    <property type="match status" value="1"/>
</dbReference>
<keyword evidence="4" id="KW-1185">Reference proteome</keyword>
<dbReference type="PANTHER" id="PTHR41287:SF1">
    <property type="entry name" value="PROTEIN YMFN"/>
    <property type="match status" value="1"/>
</dbReference>
<dbReference type="Proteomes" id="UP000013520">
    <property type="component" value="Chromosome"/>
</dbReference>
<dbReference type="AlphaFoldDB" id="R4KQC1"/>
<dbReference type="InterPro" id="IPR027417">
    <property type="entry name" value="P-loop_NTPase"/>
</dbReference>
<dbReference type="GO" id="GO:0004519">
    <property type="term" value="F:endonuclease activity"/>
    <property type="evidence" value="ECO:0007669"/>
    <property type="project" value="InterPro"/>
</dbReference>
<dbReference type="KEGG" id="dgi:Desgi_4509"/>
<protein>
    <submittedName>
        <fullName evidence="3">Phage terminase-like protein, large subunit</fullName>
    </submittedName>
</protein>
<evidence type="ECO:0000313" key="3">
    <source>
        <dbReference type="EMBL" id="AGL03737.1"/>
    </source>
</evidence>
<evidence type="ECO:0000259" key="2">
    <source>
        <dbReference type="Pfam" id="PF20441"/>
    </source>
</evidence>
<dbReference type="InterPro" id="IPR046462">
    <property type="entry name" value="TerL_nuclease"/>
</dbReference>
<dbReference type="Pfam" id="PF20441">
    <property type="entry name" value="TerL_nuclease"/>
    <property type="match status" value="1"/>
</dbReference>
<organism evidence="3 4">
    <name type="scientific">Desulfoscipio gibsoniae DSM 7213</name>
    <dbReference type="NCBI Taxonomy" id="767817"/>
    <lineage>
        <taxon>Bacteria</taxon>
        <taxon>Bacillati</taxon>
        <taxon>Bacillota</taxon>
        <taxon>Clostridia</taxon>
        <taxon>Eubacteriales</taxon>
        <taxon>Desulfallaceae</taxon>
        <taxon>Desulfoscipio</taxon>
    </lineage>
</organism>
<dbReference type="EMBL" id="CP003273">
    <property type="protein sequence ID" value="AGL03737.1"/>
    <property type="molecule type" value="Genomic_DNA"/>
</dbReference>
<dbReference type="HOGENOM" id="CLU_026632_6_0_9"/>
<proteinExistence type="predicted"/>
<dbReference type="Pfam" id="PF03354">
    <property type="entry name" value="TerL_ATPase"/>
    <property type="match status" value="1"/>
</dbReference>
<feature type="domain" description="Terminase large subunit-like endonuclease" evidence="2">
    <location>
        <begin position="221"/>
        <end position="500"/>
    </location>
</feature>
<dbReference type="eggNOG" id="COG4626">
    <property type="taxonomic scope" value="Bacteria"/>
</dbReference>
<reference evidence="3 4" key="1">
    <citation type="submission" date="2012-01" db="EMBL/GenBank/DDBJ databases">
        <title>Complete sequence of Desulfotomaculum gibsoniae DSM 7213.</title>
        <authorList>
            <consortium name="US DOE Joint Genome Institute"/>
            <person name="Lucas S."/>
            <person name="Han J."/>
            <person name="Lapidus A."/>
            <person name="Cheng J.-F."/>
            <person name="Goodwin L."/>
            <person name="Pitluck S."/>
            <person name="Peters L."/>
            <person name="Ovchinnikova G."/>
            <person name="Teshima H."/>
            <person name="Detter J.C."/>
            <person name="Han C."/>
            <person name="Tapia R."/>
            <person name="Land M."/>
            <person name="Hauser L."/>
            <person name="Kyrpides N."/>
            <person name="Ivanova N."/>
            <person name="Pagani I."/>
            <person name="Parshina S."/>
            <person name="Plugge C."/>
            <person name="Muyzer G."/>
            <person name="Kuever J."/>
            <person name="Ivanova A."/>
            <person name="Nazina T."/>
            <person name="Klenk H.-P."/>
            <person name="Brambilla E."/>
            <person name="Spring S."/>
            <person name="Stams A.F."/>
            <person name="Woyke T."/>
        </authorList>
    </citation>
    <scope>NUCLEOTIDE SEQUENCE [LARGE SCALE GENOMIC DNA]</scope>
    <source>
        <strain evidence="3 4">DSM 7213</strain>
    </source>
</reference>
<dbReference type="Gene3D" id="3.40.50.300">
    <property type="entry name" value="P-loop containing nucleotide triphosphate hydrolases"/>
    <property type="match status" value="1"/>
</dbReference>
<feature type="domain" description="Terminase large subunit-like ATPase" evidence="1">
    <location>
        <begin position="38"/>
        <end position="199"/>
    </location>
</feature>
<dbReference type="PANTHER" id="PTHR41287">
    <property type="match status" value="1"/>
</dbReference>
<dbReference type="InterPro" id="IPR005021">
    <property type="entry name" value="Terminase_largesu-like"/>
</dbReference>
<gene>
    <name evidence="3" type="ORF">Desgi_4509</name>
</gene>
<accession>R4KQC1</accession>
<dbReference type="InterPro" id="IPR046461">
    <property type="entry name" value="TerL_ATPase"/>
</dbReference>
<sequence>MLYSEEKVKHVVDFIRQLKHTKGKWAGQPFELIPWELDLIKQTFGTLREDGTRQYRTVYTEIGKKNGKSSIAAAIALYMLLADGEPNAEVYVAACDRQQASIIFNTSVNFVEGNQTLSRVTKTIMSTKRIVYPRTGSFYQVLSSDVKSKSGLNPSCVILDEIWTYPNPDLAKMLTTGSGDAREQPLFIYLTTAGNKLQGYGWEMHCKAKDILAGRRIDPTFLPIIYGLEEDDDWEDEANWYKANPSLGHTIQIERVREHFLQAKQEPAEEALFKQLRLNMWLKQQIKWMPMDTWEKCAFPVDPEKLKGRVCFGGLDLSSSTDITAFVLVFPPVDGDDKYYILPYFWLPEETLDLRVRRDHVPYDIWQNQGYLLTTEGNVIHYGFIEKFIEELGQDYNIQEIAFDRWGAVQMVQNLEGAGFIVVPFGQGFKDMSPPTKELMKLTLEKRIAHGGHPVLSWMMDNIHIRTDPAGNIKPDKAKSTEKIDGAVAMIMALDRCIRNEGVEKDKSVYDERGLVVF</sequence>
<evidence type="ECO:0000259" key="1">
    <source>
        <dbReference type="Pfam" id="PF03354"/>
    </source>
</evidence>